<evidence type="ECO:0008006" key="3">
    <source>
        <dbReference type="Google" id="ProtNLM"/>
    </source>
</evidence>
<dbReference type="SUPFAM" id="SSF55154">
    <property type="entry name" value="CYTH-like phosphatases"/>
    <property type="match status" value="1"/>
</dbReference>
<dbReference type="Gene3D" id="2.40.320.10">
    <property type="entry name" value="Hypothetical Protein Pfu-838710-001"/>
    <property type="match status" value="1"/>
</dbReference>
<dbReference type="Proteomes" id="UP001596435">
    <property type="component" value="Unassembled WGS sequence"/>
</dbReference>
<reference evidence="2" key="1">
    <citation type="journal article" date="2019" name="Int. J. Syst. Evol. Microbiol.">
        <title>The Global Catalogue of Microorganisms (GCM) 10K type strain sequencing project: providing services to taxonomists for standard genome sequencing and annotation.</title>
        <authorList>
            <consortium name="The Broad Institute Genomics Platform"/>
            <consortium name="The Broad Institute Genome Sequencing Center for Infectious Disease"/>
            <person name="Wu L."/>
            <person name="Ma J."/>
        </authorList>
    </citation>
    <scope>NUCLEOTIDE SEQUENCE [LARGE SCALE GENOMIC DNA]</scope>
    <source>
        <strain evidence="2">CGMCC 1.12859</strain>
    </source>
</reference>
<protein>
    <recommendedName>
        <fullName evidence="3">CYTH domain-containing protein</fullName>
    </recommendedName>
</protein>
<dbReference type="InterPro" id="IPR033469">
    <property type="entry name" value="CYTH-like_dom_sf"/>
</dbReference>
<sequence>MPTPDHDDGSQDRAGKYALVERERRFLMAGPPPASSVREVRRITDRYLTGTRLRLRRVDRAAPVRTEFKLTQKVPAARPGPVQGTITNTYLSRAEYDVFATLPALVLTKTRLSVPPLGFDVFDPPLHGLVLAEAEFGTDEETAAFEPPADIVAEVTADPRFTGGRLVRAGRADLVSWLGDYGIDLVPDDGGP</sequence>
<proteinExistence type="predicted"/>
<evidence type="ECO:0000313" key="1">
    <source>
        <dbReference type="EMBL" id="MFC7181156.1"/>
    </source>
</evidence>
<gene>
    <name evidence="1" type="ORF">ACFQMG_16480</name>
</gene>
<name>A0ABW2FV48_9ACTN</name>
<comment type="caution">
    <text evidence="1">The sequence shown here is derived from an EMBL/GenBank/DDBJ whole genome shotgun (WGS) entry which is preliminary data.</text>
</comment>
<keyword evidence="2" id="KW-1185">Reference proteome</keyword>
<evidence type="ECO:0000313" key="2">
    <source>
        <dbReference type="Proteomes" id="UP001596435"/>
    </source>
</evidence>
<dbReference type="EMBL" id="JBHTAJ010000028">
    <property type="protein sequence ID" value="MFC7181156.1"/>
    <property type="molecule type" value="Genomic_DNA"/>
</dbReference>
<accession>A0ABW2FV48</accession>
<dbReference type="RefSeq" id="WP_380231367.1">
    <property type="nucleotide sequence ID" value="NZ_JBHSVH010000002.1"/>
</dbReference>
<organism evidence="1 2">
    <name type="scientific">Kitasatospora paranensis</name>
    <dbReference type="NCBI Taxonomy" id="258053"/>
    <lineage>
        <taxon>Bacteria</taxon>
        <taxon>Bacillati</taxon>
        <taxon>Actinomycetota</taxon>
        <taxon>Actinomycetes</taxon>
        <taxon>Kitasatosporales</taxon>
        <taxon>Streptomycetaceae</taxon>
        <taxon>Kitasatospora</taxon>
    </lineage>
</organism>